<dbReference type="KEGG" id="pcor:KS4_07950"/>
<dbReference type="Proteomes" id="UP000317369">
    <property type="component" value="Chromosome"/>
</dbReference>
<evidence type="ECO:0000259" key="2">
    <source>
        <dbReference type="Pfam" id="PF00248"/>
    </source>
</evidence>
<dbReference type="InterPro" id="IPR053135">
    <property type="entry name" value="AKR2_Oxidoreductase"/>
</dbReference>
<gene>
    <name evidence="3" type="primary">yhdN_1</name>
    <name evidence="3" type="ORF">KS4_07950</name>
</gene>
<reference evidence="3 4" key="1">
    <citation type="submission" date="2019-02" db="EMBL/GenBank/DDBJ databases">
        <title>Deep-cultivation of Planctomycetes and their phenomic and genomic characterization uncovers novel biology.</title>
        <authorList>
            <person name="Wiegand S."/>
            <person name="Jogler M."/>
            <person name="Boedeker C."/>
            <person name="Pinto D."/>
            <person name="Vollmers J."/>
            <person name="Rivas-Marin E."/>
            <person name="Kohn T."/>
            <person name="Peeters S.H."/>
            <person name="Heuer A."/>
            <person name="Rast P."/>
            <person name="Oberbeckmann S."/>
            <person name="Bunk B."/>
            <person name="Jeske O."/>
            <person name="Meyerdierks A."/>
            <person name="Storesund J.E."/>
            <person name="Kallscheuer N."/>
            <person name="Luecker S."/>
            <person name="Lage O.M."/>
            <person name="Pohl T."/>
            <person name="Merkel B.J."/>
            <person name="Hornburger P."/>
            <person name="Mueller R.-W."/>
            <person name="Bruemmer F."/>
            <person name="Labrenz M."/>
            <person name="Spormann A.M."/>
            <person name="Op den Camp H."/>
            <person name="Overmann J."/>
            <person name="Amann R."/>
            <person name="Jetten M.S.M."/>
            <person name="Mascher T."/>
            <person name="Medema M.H."/>
            <person name="Devos D.P."/>
            <person name="Kaster A.-K."/>
            <person name="Ovreas L."/>
            <person name="Rohde M."/>
            <person name="Galperin M.Y."/>
            <person name="Jogler C."/>
        </authorList>
    </citation>
    <scope>NUCLEOTIDE SEQUENCE [LARGE SCALE GENOMIC DNA]</scope>
    <source>
        <strain evidence="3 4">KS4</strain>
    </source>
</reference>
<protein>
    <submittedName>
        <fullName evidence="3">General stress protein 69</fullName>
        <ecNumber evidence="3">1.1.1.-</ecNumber>
    </submittedName>
</protein>
<dbReference type="Gene3D" id="3.20.20.100">
    <property type="entry name" value="NADP-dependent oxidoreductase domain"/>
    <property type="match status" value="1"/>
</dbReference>
<evidence type="ECO:0000313" key="3">
    <source>
        <dbReference type="EMBL" id="QDU32761.1"/>
    </source>
</evidence>
<keyword evidence="4" id="KW-1185">Reference proteome</keyword>
<dbReference type="EMBL" id="CP036425">
    <property type="protein sequence ID" value="QDU32761.1"/>
    <property type="molecule type" value="Genomic_DNA"/>
</dbReference>
<feature type="domain" description="NADP-dependent oxidoreductase" evidence="2">
    <location>
        <begin position="16"/>
        <end position="213"/>
    </location>
</feature>
<dbReference type="PANTHER" id="PTHR43312">
    <property type="entry name" value="D-THREO-ALDOSE 1-DEHYDROGENASE"/>
    <property type="match status" value="1"/>
</dbReference>
<dbReference type="PANTHER" id="PTHR43312:SF1">
    <property type="entry name" value="NADP-DEPENDENT OXIDOREDUCTASE DOMAIN-CONTAINING PROTEIN"/>
    <property type="match status" value="1"/>
</dbReference>
<organism evidence="3 4">
    <name type="scientific">Poriferisphaera corsica</name>
    <dbReference type="NCBI Taxonomy" id="2528020"/>
    <lineage>
        <taxon>Bacteria</taxon>
        <taxon>Pseudomonadati</taxon>
        <taxon>Planctomycetota</taxon>
        <taxon>Phycisphaerae</taxon>
        <taxon>Phycisphaerales</taxon>
        <taxon>Phycisphaeraceae</taxon>
        <taxon>Poriferisphaera</taxon>
    </lineage>
</organism>
<evidence type="ECO:0000313" key="4">
    <source>
        <dbReference type="Proteomes" id="UP000317369"/>
    </source>
</evidence>
<dbReference type="EC" id="1.1.1.-" evidence="3"/>
<accession>A0A517YRF0</accession>
<dbReference type="OrthoDB" id="9773828at2"/>
<sequence>MRRRRLGRTDLEVSILGLGGVTICERPQEEVNEEVRWAYDQGIRYFDVAPQYMNSQELMGPALKPFRNEVVLACKTLERTADNANRELDDSLNKLCTDHFDLYQLHAMTTEEDYKLAMGKGGAIEALMNAKKAGKIRYAGFSAHNEEIALKLIASGLFDSMLVPLNFVSYEAGFGPRMLAAANEKGMGILALKSMAKTKLIGERTHSKCWYEPEDREEAIGLLLRYTLNLPGIAAAIPPGDAKLMRIGVEQAAKNCEPLHDEELTKLKDFYCTVEPLFPLEG</sequence>
<keyword evidence="3" id="KW-0560">Oxidoreductase</keyword>
<name>A0A517YRF0_9BACT</name>
<proteinExistence type="predicted"/>
<dbReference type="InterPro" id="IPR023210">
    <property type="entry name" value="NADP_OxRdtase_dom"/>
</dbReference>
<dbReference type="Pfam" id="PF00248">
    <property type="entry name" value="Aldo_ket_red"/>
    <property type="match status" value="1"/>
</dbReference>
<dbReference type="GO" id="GO:0016491">
    <property type="term" value="F:oxidoreductase activity"/>
    <property type="evidence" value="ECO:0007669"/>
    <property type="project" value="UniProtKB-KW"/>
</dbReference>
<dbReference type="InterPro" id="IPR036812">
    <property type="entry name" value="NAD(P)_OxRdtase_dom_sf"/>
</dbReference>
<dbReference type="CDD" id="cd19100">
    <property type="entry name" value="AKR_unchar"/>
    <property type="match status" value="1"/>
</dbReference>
<dbReference type="SUPFAM" id="SSF51430">
    <property type="entry name" value="NAD(P)-linked oxidoreductase"/>
    <property type="match status" value="1"/>
</dbReference>
<evidence type="ECO:0000256" key="1">
    <source>
        <dbReference type="SAM" id="Coils"/>
    </source>
</evidence>
<keyword evidence="1" id="KW-0175">Coiled coil</keyword>
<dbReference type="AlphaFoldDB" id="A0A517YRF0"/>
<feature type="coiled-coil region" evidence="1">
    <location>
        <begin position="67"/>
        <end position="94"/>
    </location>
</feature>
<dbReference type="RefSeq" id="WP_145074841.1">
    <property type="nucleotide sequence ID" value="NZ_CP036425.1"/>
</dbReference>